<dbReference type="Proteomes" id="UP000314294">
    <property type="component" value="Unassembled WGS sequence"/>
</dbReference>
<name>A0A4Z2FWA9_9TELE</name>
<organism evidence="1 2">
    <name type="scientific">Liparis tanakae</name>
    <name type="common">Tanaka's snailfish</name>
    <dbReference type="NCBI Taxonomy" id="230148"/>
    <lineage>
        <taxon>Eukaryota</taxon>
        <taxon>Metazoa</taxon>
        <taxon>Chordata</taxon>
        <taxon>Craniata</taxon>
        <taxon>Vertebrata</taxon>
        <taxon>Euteleostomi</taxon>
        <taxon>Actinopterygii</taxon>
        <taxon>Neopterygii</taxon>
        <taxon>Teleostei</taxon>
        <taxon>Neoteleostei</taxon>
        <taxon>Acanthomorphata</taxon>
        <taxon>Eupercaria</taxon>
        <taxon>Perciformes</taxon>
        <taxon>Cottioidei</taxon>
        <taxon>Cottales</taxon>
        <taxon>Liparidae</taxon>
        <taxon>Liparis</taxon>
    </lineage>
</organism>
<proteinExistence type="predicted"/>
<dbReference type="AlphaFoldDB" id="A0A4Z2FWA9"/>
<comment type="caution">
    <text evidence="1">The sequence shown here is derived from an EMBL/GenBank/DDBJ whole genome shotgun (WGS) entry which is preliminary data.</text>
</comment>
<sequence>MGRELLCLAEEQRNPLRFKSCQEGGEGFKVGSHQSEISILSLQVNWTFLFRPLQRPDLIMDLEFSI</sequence>
<accession>A0A4Z2FWA9</accession>
<keyword evidence="2" id="KW-1185">Reference proteome</keyword>
<protein>
    <submittedName>
        <fullName evidence="1">Uncharacterized protein</fullName>
    </submittedName>
</protein>
<gene>
    <name evidence="1" type="ORF">EYF80_044293</name>
</gene>
<reference evidence="1 2" key="1">
    <citation type="submission" date="2019-03" db="EMBL/GenBank/DDBJ databases">
        <title>First draft genome of Liparis tanakae, snailfish: a comprehensive survey of snailfish specific genes.</title>
        <authorList>
            <person name="Kim W."/>
            <person name="Song I."/>
            <person name="Jeong J.-H."/>
            <person name="Kim D."/>
            <person name="Kim S."/>
            <person name="Ryu S."/>
            <person name="Song J.Y."/>
            <person name="Lee S.K."/>
        </authorList>
    </citation>
    <scope>NUCLEOTIDE SEQUENCE [LARGE SCALE GENOMIC DNA]</scope>
    <source>
        <tissue evidence="1">Muscle</tissue>
    </source>
</reference>
<evidence type="ECO:0000313" key="2">
    <source>
        <dbReference type="Proteomes" id="UP000314294"/>
    </source>
</evidence>
<evidence type="ECO:0000313" key="1">
    <source>
        <dbReference type="EMBL" id="TNN45509.1"/>
    </source>
</evidence>
<dbReference type="EMBL" id="SRLO01000843">
    <property type="protein sequence ID" value="TNN45509.1"/>
    <property type="molecule type" value="Genomic_DNA"/>
</dbReference>